<gene>
    <name evidence="3" type="ORF">CTRG_04030</name>
</gene>
<sequence>MSASFFKDIRGAKDSNFFEKKSINNVSEIKPAAKSYTSTEGKEGETNCAIDSEESDIELDNGGDVAIITKKKESLKEETPPPVQTRYSPEADNPSPKKSDKHNLFAPRLFATKEYHSETRTNTSKNTKRRHERVQTYSPANTFENTSGVSFSELIGQLEAASHSSEKELEVMKRKMKGYEKIIMQKDSEIKNLYNRNKELNLKTVGLSESLTSINRELTSLKEEKDRIQTIFNENEKELSCYKIKFTDLTSAAEVLKQNLKAIKSQIQTQSKVQETELLQKASQIDQLSGMLSEEKLKMSDLLKRLTNKSEWEENLTSTQTTLISSTETIINQLDSAAKASANEYSELYGKMENLVCNKNQHTIENLKSNFADMLHSEISSFRSLLENENHRGSLMLMSEIQEVSGSMKREMENQAKSIELQISTLNQESLSAVMNGLTELRASYNLEIDQVRLRSKELEELLKDKATEITRIQESHKKESLQHLEEISQLKLTLQKNAIVIEKLEEELKVKSKSIEISAASLESMKVVLSEKENNHIMNTRKLQSLLQEKETECIILKDRIKVLEDSVSVLKTSCDEMKESVSAKERKIDKLECEKHKESDRVNELETQKMILSNDLKVKDQEMQIISKKLKDLEKDHQKAMEKIERSLQMEYDKSKQLEEENTELIVSMKLKQKEYECDKEVLERLYNEKVLALQSSLTSETVPSISAINSLMNKIEEFKTEFVDRMSKISVIQNSGSKEMGMPSENASIRETPESQKIGGESSKRVNKTTRHRNTKRTSILTRLGQKEEDVFSLDKITSSPPNKKARKK</sequence>
<proteinExistence type="predicted"/>
<feature type="coiled-coil region" evidence="1">
    <location>
        <begin position="155"/>
        <end position="238"/>
    </location>
</feature>
<feature type="coiled-coil region" evidence="1">
    <location>
        <begin position="409"/>
        <end position="508"/>
    </location>
</feature>
<dbReference type="KEGG" id="ctp:CTRG_04030"/>
<feature type="region of interest" description="Disordered" evidence="2">
    <location>
        <begin position="52"/>
        <end position="133"/>
    </location>
</feature>
<dbReference type="Proteomes" id="UP000002037">
    <property type="component" value="Unassembled WGS sequence"/>
</dbReference>
<keyword evidence="1" id="KW-0175">Coiled coil</keyword>
<name>C5MCS9_CANTT</name>
<dbReference type="EMBL" id="GG692399">
    <property type="protein sequence ID" value="EER32359.1"/>
    <property type="molecule type" value="Genomic_DNA"/>
</dbReference>
<dbReference type="AlphaFoldDB" id="C5MCS9"/>
<protein>
    <submittedName>
        <fullName evidence="3">Uncharacterized protein</fullName>
    </submittedName>
</protein>
<dbReference type="GeneID" id="8297008"/>
<dbReference type="HOGENOM" id="CLU_323892_0_0_1"/>
<organism evidence="3 4">
    <name type="scientific">Candida tropicalis (strain ATCC MYA-3404 / T1)</name>
    <name type="common">Yeast</name>
    <dbReference type="NCBI Taxonomy" id="294747"/>
    <lineage>
        <taxon>Eukaryota</taxon>
        <taxon>Fungi</taxon>
        <taxon>Dikarya</taxon>
        <taxon>Ascomycota</taxon>
        <taxon>Saccharomycotina</taxon>
        <taxon>Pichiomycetes</taxon>
        <taxon>Debaryomycetaceae</taxon>
        <taxon>Candida/Lodderomyces clade</taxon>
        <taxon>Candida</taxon>
    </lineage>
</organism>
<dbReference type="STRING" id="294747.C5MCS9"/>
<feature type="compositionally biased region" description="Basic and acidic residues" evidence="2">
    <location>
        <begin position="70"/>
        <end position="79"/>
    </location>
</feature>
<evidence type="ECO:0000256" key="2">
    <source>
        <dbReference type="SAM" id="MobiDB-lite"/>
    </source>
</evidence>
<dbReference type="VEuPathDB" id="FungiDB:CTRG_04030"/>
<feature type="compositionally biased region" description="Basic residues" evidence="2">
    <location>
        <begin position="768"/>
        <end position="779"/>
    </location>
</feature>
<dbReference type="OrthoDB" id="4026829at2759"/>
<evidence type="ECO:0000313" key="3">
    <source>
        <dbReference type="EMBL" id="EER32359.1"/>
    </source>
</evidence>
<dbReference type="RefSeq" id="XP_002549733.1">
    <property type="nucleotide sequence ID" value="XM_002549687.1"/>
</dbReference>
<feature type="region of interest" description="Disordered" evidence="2">
    <location>
        <begin position="738"/>
        <end position="788"/>
    </location>
</feature>
<evidence type="ECO:0000256" key="1">
    <source>
        <dbReference type="SAM" id="Coils"/>
    </source>
</evidence>
<feature type="compositionally biased region" description="Acidic residues" evidence="2">
    <location>
        <begin position="52"/>
        <end position="61"/>
    </location>
</feature>
<evidence type="ECO:0000313" key="4">
    <source>
        <dbReference type="Proteomes" id="UP000002037"/>
    </source>
</evidence>
<feature type="coiled-coil region" evidence="1">
    <location>
        <begin position="548"/>
        <end position="677"/>
    </location>
</feature>
<keyword evidence="4" id="KW-1185">Reference proteome</keyword>
<accession>C5MCS9</accession>
<reference evidence="3 4" key="1">
    <citation type="journal article" date="2009" name="Nature">
        <title>Evolution of pathogenicity and sexual reproduction in eight Candida genomes.</title>
        <authorList>
            <person name="Butler G."/>
            <person name="Rasmussen M.D."/>
            <person name="Lin M.F."/>
            <person name="Santos M.A."/>
            <person name="Sakthikumar S."/>
            <person name="Munro C.A."/>
            <person name="Rheinbay E."/>
            <person name="Grabherr M."/>
            <person name="Forche A."/>
            <person name="Reedy J.L."/>
            <person name="Agrafioti I."/>
            <person name="Arnaud M.B."/>
            <person name="Bates S."/>
            <person name="Brown A.J."/>
            <person name="Brunke S."/>
            <person name="Costanzo M.C."/>
            <person name="Fitzpatrick D.A."/>
            <person name="de Groot P.W."/>
            <person name="Harris D."/>
            <person name="Hoyer L.L."/>
            <person name="Hube B."/>
            <person name="Klis F.M."/>
            <person name="Kodira C."/>
            <person name="Lennard N."/>
            <person name="Logue M.E."/>
            <person name="Martin R."/>
            <person name="Neiman A.M."/>
            <person name="Nikolaou E."/>
            <person name="Quail M.A."/>
            <person name="Quinn J."/>
            <person name="Santos M.C."/>
            <person name="Schmitzberger F.F."/>
            <person name="Sherlock G."/>
            <person name="Shah P."/>
            <person name="Silverstein K.A."/>
            <person name="Skrzypek M.S."/>
            <person name="Soll D."/>
            <person name="Staggs R."/>
            <person name="Stansfield I."/>
            <person name="Stumpf M.P."/>
            <person name="Sudbery P.E."/>
            <person name="Srikantha T."/>
            <person name="Zeng Q."/>
            <person name="Berman J."/>
            <person name="Berriman M."/>
            <person name="Heitman J."/>
            <person name="Gow N.A."/>
            <person name="Lorenz M.C."/>
            <person name="Birren B.W."/>
            <person name="Kellis M."/>
            <person name="Cuomo C.A."/>
        </authorList>
    </citation>
    <scope>NUCLEOTIDE SEQUENCE [LARGE SCALE GENOMIC DNA]</scope>
    <source>
        <strain evidence="4">ATCC MYA-3404 / T1</strain>
    </source>
</reference>